<dbReference type="GO" id="GO:0032259">
    <property type="term" value="P:methylation"/>
    <property type="evidence" value="ECO:0007669"/>
    <property type="project" value="UniProtKB-KW"/>
</dbReference>
<organism evidence="4">
    <name type="scientific">Candidatus Enterococcus clewellii</name>
    <dbReference type="NCBI Taxonomy" id="1834193"/>
    <lineage>
        <taxon>Bacteria</taxon>
        <taxon>Bacillati</taxon>
        <taxon>Bacillota</taxon>
        <taxon>Bacilli</taxon>
        <taxon>Lactobacillales</taxon>
        <taxon>Enterococcaceae</taxon>
        <taxon>Enterococcus</taxon>
    </lineage>
</organism>
<dbReference type="GO" id="GO:1904047">
    <property type="term" value="F:S-adenosyl-L-methionine binding"/>
    <property type="evidence" value="ECO:0007669"/>
    <property type="project" value="TreeGrafter"/>
</dbReference>
<keyword evidence="2" id="KW-0808">Transferase</keyword>
<protein>
    <submittedName>
        <fullName evidence="4">Uncharacterized protein</fullName>
    </submittedName>
</protein>
<gene>
    <name evidence="4" type="ORF">A5888_001418</name>
    <name evidence="5" type="ORF">A5888_002655</name>
</gene>
<reference evidence="5" key="2">
    <citation type="submission" date="2017-05" db="EMBL/GenBank/DDBJ databases">
        <authorList>
            <consortium name="The Broad Institute Genomics Platform"/>
            <consortium name="The Broad Institute Genomic Center for Infectious Diseases"/>
            <person name="Earl A."/>
            <person name="Manson A."/>
            <person name="Schwartman J."/>
            <person name="Gilmore M."/>
            <person name="Abouelleil A."/>
            <person name="Cao P."/>
            <person name="Chapman S."/>
            <person name="Cusick C."/>
            <person name="Shea T."/>
            <person name="Young S."/>
            <person name="Neafsey D."/>
            <person name="Nusbaum C."/>
            <person name="Birren B."/>
        </authorList>
    </citation>
    <scope>NUCLEOTIDE SEQUENCE</scope>
    <source>
        <strain evidence="5">9E7_DIV0242</strain>
    </source>
</reference>
<evidence type="ECO:0000256" key="2">
    <source>
        <dbReference type="ARBA" id="ARBA00022679"/>
    </source>
</evidence>
<dbReference type="PANTHER" id="PTHR30481">
    <property type="entry name" value="DNA ADENINE METHYLASE"/>
    <property type="match status" value="1"/>
</dbReference>
<evidence type="ECO:0000256" key="1">
    <source>
        <dbReference type="ARBA" id="ARBA00022603"/>
    </source>
</evidence>
<evidence type="ECO:0000313" key="5">
    <source>
        <dbReference type="EMBL" id="WYJ90887.1"/>
    </source>
</evidence>
<dbReference type="OrthoDB" id="9805629at2"/>
<dbReference type="REBASE" id="818744">
    <property type="entry name" value="M2.Esp42ORF2654P"/>
</dbReference>
<sequence>MKRILNYPGSKWRLADIIIENIPPHTTYLEPFFGSGAVFFSKDRSQIETINDLNERVYNFFKVCREQPEQLAKLTYLTPHSRQEQQLSDKDGGSELERARKFLVQSWQTVGGVQRHKSGWRSNIDKIGGKLHEWNEIPERIMEVADRLKDAQIENQDAVKLLQRYSRKDVFAYVDPPYLLSTRKCRYYETDMEDEQQPELLEVLRDFEGKFILSGYANELYDEILKDCYKVYINAQAEGGQSRTEVLWMNYEPSGQMTLL</sequence>
<evidence type="ECO:0000313" key="4">
    <source>
        <dbReference type="EMBL" id="OTP17280.1"/>
    </source>
</evidence>
<dbReference type="Pfam" id="PF02086">
    <property type="entry name" value="MethyltransfD12"/>
    <property type="match status" value="1"/>
</dbReference>
<dbReference type="GO" id="GO:0043565">
    <property type="term" value="F:sequence-specific DNA binding"/>
    <property type="evidence" value="ECO:0007669"/>
    <property type="project" value="TreeGrafter"/>
</dbReference>
<dbReference type="InterPro" id="IPR012327">
    <property type="entry name" value="MeTrfase_D12"/>
</dbReference>
<reference evidence="4" key="1">
    <citation type="submission" date="2017-05" db="EMBL/GenBank/DDBJ databases">
        <title>The Genome Sequence of Enterococcus sp. 9E7_DIV0242.</title>
        <authorList>
            <consortium name="The Broad Institute Genomics Platform"/>
            <consortium name="The Broad Institute Genomic Center for Infectious Diseases"/>
            <person name="Earl A."/>
            <person name="Manson A."/>
            <person name="Schwartman J."/>
            <person name="Gilmore M."/>
            <person name="Abouelleil A."/>
            <person name="Cao P."/>
            <person name="Chapman S."/>
            <person name="Cusick C."/>
            <person name="Shea T."/>
            <person name="Young S."/>
            <person name="Neafsey D."/>
            <person name="Nusbaum C."/>
            <person name="Birren B."/>
        </authorList>
    </citation>
    <scope>NUCLEOTIDE SEQUENCE [LARGE SCALE GENOMIC DNA]</scope>
    <source>
        <strain evidence="4">9E7_DIV0242</strain>
    </source>
</reference>
<dbReference type="Proteomes" id="UP000195141">
    <property type="component" value="Chromosome"/>
</dbReference>
<dbReference type="GO" id="GO:0006298">
    <property type="term" value="P:mismatch repair"/>
    <property type="evidence" value="ECO:0007669"/>
    <property type="project" value="TreeGrafter"/>
</dbReference>
<reference evidence="5" key="3">
    <citation type="submission" date="2024-03" db="EMBL/GenBank/DDBJ databases">
        <title>The Genome Sequence of Enterococcus sp. DIV0242b.</title>
        <authorList>
            <consortium name="The Broad Institute Genomics Platform"/>
            <consortium name="The Broad Institute Microbial Omics Core"/>
            <consortium name="The Broad Institute Genomic Center for Infectious Diseases"/>
            <person name="Earl A."/>
            <person name="Manson A."/>
            <person name="Gilmore M."/>
            <person name="Schwartman J."/>
            <person name="Shea T."/>
            <person name="Abouelleil A."/>
            <person name="Cao P."/>
            <person name="Chapman S."/>
            <person name="Cusick C."/>
            <person name="Young S."/>
            <person name="Neafsey D."/>
            <person name="Nusbaum C."/>
            <person name="Birren B."/>
        </authorList>
    </citation>
    <scope>NUCLEOTIDE SEQUENCE</scope>
    <source>
        <strain evidence="5">9E7_DIV0242</strain>
    </source>
</reference>
<evidence type="ECO:0000256" key="3">
    <source>
        <dbReference type="ARBA" id="ARBA00022691"/>
    </source>
</evidence>
<dbReference type="InterPro" id="IPR029063">
    <property type="entry name" value="SAM-dependent_MTases_sf"/>
</dbReference>
<dbReference type="Gene3D" id="3.40.50.150">
    <property type="entry name" value="Vaccinia Virus protein VP39"/>
    <property type="match status" value="2"/>
</dbReference>
<dbReference type="PRINTS" id="PR00505">
    <property type="entry name" value="D12N6MTFRASE"/>
</dbReference>
<keyword evidence="3" id="KW-0949">S-adenosyl-L-methionine</keyword>
<dbReference type="SUPFAM" id="SSF53335">
    <property type="entry name" value="S-adenosyl-L-methionine-dependent methyltransferases"/>
    <property type="match status" value="1"/>
</dbReference>
<accession>A0A242K9Q3</accession>
<dbReference type="EMBL" id="CP147247">
    <property type="protein sequence ID" value="WYJ90887.1"/>
    <property type="molecule type" value="Genomic_DNA"/>
</dbReference>
<keyword evidence="1" id="KW-0489">Methyltransferase</keyword>
<evidence type="ECO:0000313" key="6">
    <source>
        <dbReference type="Proteomes" id="UP000195141"/>
    </source>
</evidence>
<dbReference type="EMBL" id="NGMM01000002">
    <property type="protein sequence ID" value="OTP17280.1"/>
    <property type="molecule type" value="Genomic_DNA"/>
</dbReference>
<dbReference type="InterPro" id="IPR012263">
    <property type="entry name" value="M_m6A_EcoRV"/>
</dbReference>
<proteinExistence type="predicted"/>
<dbReference type="RefSeq" id="WP_086348520.1">
    <property type="nucleotide sequence ID" value="NZ_CP147247.1"/>
</dbReference>
<dbReference type="PANTHER" id="PTHR30481:SF4">
    <property type="entry name" value="SITE-SPECIFIC DNA-METHYLTRANSFERASE (ADENINE-SPECIFIC)"/>
    <property type="match status" value="1"/>
</dbReference>
<dbReference type="GO" id="GO:0009007">
    <property type="term" value="F:site-specific DNA-methyltransferase (adenine-specific) activity"/>
    <property type="evidence" value="ECO:0007669"/>
    <property type="project" value="UniProtKB-EC"/>
</dbReference>
<name>A0A242K9Q3_9ENTE</name>
<dbReference type="AlphaFoldDB" id="A0A242K9Q3"/>
<keyword evidence="6" id="KW-1185">Reference proteome</keyword>
<dbReference type="GO" id="GO:0009307">
    <property type="term" value="P:DNA restriction-modification system"/>
    <property type="evidence" value="ECO:0007669"/>
    <property type="project" value="InterPro"/>
</dbReference>
<dbReference type="PIRSF" id="PIRSF000398">
    <property type="entry name" value="M_m6A_EcoRV"/>
    <property type="match status" value="1"/>
</dbReference>